<evidence type="ECO:0000313" key="17">
    <source>
        <dbReference type="EMBL" id="RZT88834.1"/>
    </source>
</evidence>
<dbReference type="SUPFAM" id="SSF53067">
    <property type="entry name" value="Actin-like ATPase domain"/>
    <property type="match status" value="2"/>
</dbReference>
<name>A0A4Q7V5Q4_PSEST</name>
<keyword evidence="13 16" id="KW-0173">Coenzyme A biosynthesis</keyword>
<evidence type="ECO:0000313" key="18">
    <source>
        <dbReference type="Proteomes" id="UP000291591"/>
    </source>
</evidence>
<evidence type="ECO:0000256" key="11">
    <source>
        <dbReference type="ARBA" id="ARBA00022840"/>
    </source>
</evidence>
<comment type="pathway">
    <text evidence="4 16">Cofactor biosynthesis; coenzyme A biosynthesis; CoA from (R)-pantothenate: step 1/5.</text>
</comment>
<reference evidence="17 18" key="1">
    <citation type="submission" date="2019-02" db="EMBL/GenBank/DDBJ databases">
        <title>Sequencing the genomes of 1000 actinobacteria strains.</title>
        <authorList>
            <person name="Klenk H.-P."/>
        </authorList>
    </citation>
    <scope>NUCLEOTIDE SEQUENCE [LARGE SCALE GENOMIC DNA]</scope>
    <source>
        <strain evidence="17 18">DSM 45779</strain>
    </source>
</reference>
<keyword evidence="18" id="KW-1185">Reference proteome</keyword>
<dbReference type="OrthoDB" id="9804707at2"/>
<comment type="cofactor">
    <cofactor evidence="2">
        <name>K(+)</name>
        <dbReference type="ChEBI" id="CHEBI:29103"/>
    </cofactor>
</comment>
<dbReference type="PANTHER" id="PTHR34265">
    <property type="entry name" value="TYPE III PANTOTHENATE KINASE"/>
    <property type="match status" value="1"/>
</dbReference>
<dbReference type="GO" id="GO:0005524">
    <property type="term" value="F:ATP binding"/>
    <property type="evidence" value="ECO:0007669"/>
    <property type="project" value="UniProtKB-UniRule"/>
</dbReference>
<keyword evidence="11 16" id="KW-0067">ATP-binding</keyword>
<evidence type="ECO:0000256" key="6">
    <source>
        <dbReference type="ARBA" id="ARBA00012102"/>
    </source>
</evidence>
<proteinExistence type="inferred from homology"/>
<comment type="caution">
    <text evidence="17">The sequence shown here is derived from an EMBL/GenBank/DDBJ whole genome shotgun (WGS) entry which is preliminary data.</text>
</comment>
<dbReference type="PANTHER" id="PTHR34265:SF1">
    <property type="entry name" value="TYPE III PANTOTHENATE KINASE"/>
    <property type="match status" value="1"/>
</dbReference>
<organism evidence="17 18">
    <name type="scientific">Pseudonocardia sediminis</name>
    <dbReference type="NCBI Taxonomy" id="1397368"/>
    <lineage>
        <taxon>Bacteria</taxon>
        <taxon>Bacillati</taxon>
        <taxon>Actinomycetota</taxon>
        <taxon>Actinomycetes</taxon>
        <taxon>Pseudonocardiales</taxon>
        <taxon>Pseudonocardiaceae</taxon>
        <taxon>Pseudonocardia</taxon>
    </lineage>
</organism>
<protein>
    <recommendedName>
        <fullName evidence="15 16">Type III pantothenate kinase</fullName>
        <ecNumber evidence="6 16">2.7.1.33</ecNumber>
    </recommendedName>
    <alternativeName>
        <fullName evidence="16">PanK-III</fullName>
    </alternativeName>
    <alternativeName>
        <fullName evidence="16">Pantothenic acid kinase</fullName>
    </alternativeName>
</protein>
<keyword evidence="16" id="KW-0479">Metal-binding</keyword>
<evidence type="ECO:0000256" key="8">
    <source>
        <dbReference type="ARBA" id="ARBA00022679"/>
    </source>
</evidence>
<feature type="binding site" evidence="16">
    <location>
        <begin position="6"/>
        <end position="13"/>
    </location>
    <ligand>
        <name>ATP</name>
        <dbReference type="ChEBI" id="CHEBI:30616"/>
    </ligand>
</feature>
<keyword evidence="10 16" id="KW-0418">Kinase</keyword>
<accession>A0A4Q7V5Q4</accession>
<evidence type="ECO:0000256" key="10">
    <source>
        <dbReference type="ARBA" id="ARBA00022777"/>
    </source>
</evidence>
<feature type="binding site" evidence="16">
    <location>
        <position position="192"/>
    </location>
    <ligand>
        <name>substrate</name>
    </ligand>
</feature>
<dbReference type="Gene3D" id="3.30.420.40">
    <property type="match status" value="2"/>
</dbReference>
<keyword evidence="9 16" id="KW-0547">Nucleotide-binding</keyword>
<comment type="subunit">
    <text evidence="5 16">Homodimer.</text>
</comment>
<comment type="caution">
    <text evidence="16">Lacks conserved residue(s) required for the propagation of feature annotation.</text>
</comment>
<dbReference type="GO" id="GO:0005737">
    <property type="term" value="C:cytoplasm"/>
    <property type="evidence" value="ECO:0007669"/>
    <property type="project" value="UniProtKB-SubCell"/>
</dbReference>
<evidence type="ECO:0000256" key="9">
    <source>
        <dbReference type="ARBA" id="ARBA00022741"/>
    </source>
</evidence>
<dbReference type="GO" id="GO:0015937">
    <property type="term" value="P:coenzyme A biosynthetic process"/>
    <property type="evidence" value="ECO:0007669"/>
    <property type="project" value="UniProtKB-UniRule"/>
</dbReference>
<keyword evidence="7 16" id="KW-0963">Cytoplasm</keyword>
<dbReference type="UniPathway" id="UPA00241">
    <property type="reaction ID" value="UER00352"/>
</dbReference>
<comment type="catalytic activity">
    <reaction evidence="1 16">
        <text>(R)-pantothenate + ATP = (R)-4'-phosphopantothenate + ADP + H(+)</text>
        <dbReference type="Rhea" id="RHEA:16373"/>
        <dbReference type="ChEBI" id="CHEBI:10986"/>
        <dbReference type="ChEBI" id="CHEBI:15378"/>
        <dbReference type="ChEBI" id="CHEBI:29032"/>
        <dbReference type="ChEBI" id="CHEBI:30616"/>
        <dbReference type="ChEBI" id="CHEBI:456216"/>
        <dbReference type="EC" id="2.7.1.33"/>
    </reaction>
</comment>
<dbReference type="AlphaFoldDB" id="A0A4Q7V5Q4"/>
<evidence type="ECO:0000256" key="3">
    <source>
        <dbReference type="ARBA" id="ARBA00004496"/>
    </source>
</evidence>
<comment type="cofactor">
    <cofactor evidence="16">
        <name>NH4(+)</name>
        <dbReference type="ChEBI" id="CHEBI:28938"/>
    </cofactor>
    <cofactor evidence="16">
        <name>K(+)</name>
        <dbReference type="ChEBI" id="CHEBI:29103"/>
    </cofactor>
    <text evidence="16">A monovalent cation. Ammonium or potassium.</text>
</comment>
<dbReference type="HAMAP" id="MF_01274">
    <property type="entry name" value="Pantothen_kinase_3"/>
    <property type="match status" value="1"/>
</dbReference>
<evidence type="ECO:0000256" key="1">
    <source>
        <dbReference type="ARBA" id="ARBA00001206"/>
    </source>
</evidence>
<feature type="binding site" evidence="16">
    <location>
        <position position="140"/>
    </location>
    <ligand>
        <name>ATP</name>
        <dbReference type="ChEBI" id="CHEBI:30616"/>
    </ligand>
</feature>
<evidence type="ECO:0000256" key="15">
    <source>
        <dbReference type="ARBA" id="ARBA00040883"/>
    </source>
</evidence>
<keyword evidence="12 16" id="KW-0630">Potassium</keyword>
<evidence type="ECO:0000256" key="14">
    <source>
        <dbReference type="ARBA" id="ARBA00038036"/>
    </source>
</evidence>
<dbReference type="EMBL" id="SHKL01000001">
    <property type="protein sequence ID" value="RZT88834.1"/>
    <property type="molecule type" value="Genomic_DNA"/>
</dbReference>
<dbReference type="GO" id="GO:0004594">
    <property type="term" value="F:pantothenate kinase activity"/>
    <property type="evidence" value="ECO:0007669"/>
    <property type="project" value="UniProtKB-UniRule"/>
</dbReference>
<comment type="subcellular location">
    <subcellularLocation>
        <location evidence="3 16">Cytoplasm</location>
    </subcellularLocation>
</comment>
<evidence type="ECO:0000256" key="5">
    <source>
        <dbReference type="ARBA" id="ARBA00011738"/>
    </source>
</evidence>
<dbReference type="RefSeq" id="WP_130292924.1">
    <property type="nucleotide sequence ID" value="NZ_SHKL01000001.1"/>
</dbReference>
<evidence type="ECO:0000256" key="13">
    <source>
        <dbReference type="ARBA" id="ARBA00022993"/>
    </source>
</evidence>
<feature type="active site" description="Proton acceptor" evidence="16">
    <location>
        <position position="117"/>
    </location>
</feature>
<gene>
    <name evidence="16" type="primary">coaX</name>
    <name evidence="17" type="ORF">EV383_5786</name>
</gene>
<dbReference type="InterPro" id="IPR004619">
    <property type="entry name" value="Type_III_PanK"/>
</dbReference>
<comment type="similarity">
    <text evidence="14 16">Belongs to the type III pantothenate kinase family.</text>
</comment>
<dbReference type="NCBIfam" id="NF009855">
    <property type="entry name" value="PRK13321.1"/>
    <property type="match status" value="1"/>
</dbReference>
<dbReference type="NCBIfam" id="TIGR00671">
    <property type="entry name" value="baf"/>
    <property type="match status" value="1"/>
</dbReference>
<evidence type="ECO:0000256" key="4">
    <source>
        <dbReference type="ARBA" id="ARBA00005225"/>
    </source>
</evidence>
<feature type="binding site" evidence="16">
    <location>
        <begin position="115"/>
        <end position="118"/>
    </location>
    <ligand>
        <name>substrate</name>
    </ligand>
</feature>
<evidence type="ECO:0000256" key="7">
    <source>
        <dbReference type="ARBA" id="ARBA00022490"/>
    </source>
</evidence>
<keyword evidence="8 16" id="KW-0808">Transferase</keyword>
<dbReference type="GO" id="GO:0046872">
    <property type="term" value="F:metal ion binding"/>
    <property type="evidence" value="ECO:0007669"/>
    <property type="project" value="UniProtKB-KW"/>
</dbReference>
<comment type="function">
    <text evidence="16">Catalyzes the phosphorylation of pantothenate (Pan), the first step in CoA biosynthesis.</text>
</comment>
<dbReference type="Pfam" id="PF03309">
    <property type="entry name" value="Pan_kinase"/>
    <property type="match status" value="1"/>
</dbReference>
<dbReference type="EC" id="2.7.1.33" evidence="6 16"/>
<feature type="binding site" evidence="16">
    <location>
        <position position="137"/>
    </location>
    <ligand>
        <name>K(+)</name>
        <dbReference type="ChEBI" id="CHEBI:29103"/>
    </ligand>
</feature>
<sequence length="287" mass="30475">MHLCIDVGNTQIALGLYPEQDPSAPEQMGPETAHSWRMRTEPRMTADELEVAIYAMLGDLAPAVSGISALSTVPALSRELRVMLERRADRMPTLVVGPGVRTGVPLLVDHPREVGADRVVNTLAAHQMFGTACVIVDFGTSTNIDVVSARGEFLGGALAPGIEISMEALATRASALRTVELLAPRSVIGKNTVECLQAGVIFGFAGQVDGLVRRIVAELGPSAGPITVLATGGLSQLMRGESETIEHYVPELTLFGLRLTYLRNVRQTNVTNGTSNTPDAVSGRPAR</sequence>
<dbReference type="Proteomes" id="UP000291591">
    <property type="component" value="Unassembled WGS sequence"/>
</dbReference>
<evidence type="ECO:0000256" key="12">
    <source>
        <dbReference type="ARBA" id="ARBA00022958"/>
    </source>
</evidence>
<evidence type="ECO:0000256" key="2">
    <source>
        <dbReference type="ARBA" id="ARBA00001958"/>
    </source>
</evidence>
<dbReference type="CDD" id="cd24015">
    <property type="entry name" value="ASKHA_NBD_PanK-III"/>
    <property type="match status" value="1"/>
</dbReference>
<dbReference type="InterPro" id="IPR043129">
    <property type="entry name" value="ATPase_NBD"/>
</dbReference>
<evidence type="ECO:0000256" key="16">
    <source>
        <dbReference type="HAMAP-Rule" id="MF_01274"/>
    </source>
</evidence>